<feature type="domain" description="HTH lysR-type" evidence="5">
    <location>
        <begin position="3"/>
        <end position="60"/>
    </location>
</feature>
<dbReference type="PROSITE" id="PS50931">
    <property type="entry name" value="HTH_LYSR"/>
    <property type="match status" value="1"/>
</dbReference>
<keyword evidence="3" id="KW-0238">DNA-binding</keyword>
<keyword evidence="2" id="KW-0805">Transcription regulation</keyword>
<keyword evidence="4" id="KW-0804">Transcription</keyword>
<reference evidence="6" key="1">
    <citation type="submission" date="2016-12" db="EMBL/GenBank/DDBJ databases">
        <title>Frequent emergence of pathogenic lineages of Klebsiella pneumoniae via mobilisation of yersiniabactin and colibactin.</title>
        <authorList>
            <person name="Lam M.M.C."/>
            <person name="Wick R.R."/>
            <person name="Wyres K.L."/>
            <person name="Gorrie C."/>
            <person name="Judd L."/>
            <person name="Jenney A."/>
            <person name="Holt K.E."/>
        </authorList>
    </citation>
    <scope>NUCLEOTIDE SEQUENCE</scope>
    <source>
        <strain evidence="6">INF167</strain>
        <plasmid evidence="6">INF167_p0001</plasmid>
    </source>
</reference>
<dbReference type="InterPro" id="IPR036390">
    <property type="entry name" value="WH_DNA-bd_sf"/>
</dbReference>
<accession>A0A2L0PHQ4</accession>
<protein>
    <recommendedName>
        <fullName evidence="5">HTH lysR-type domain-containing protein</fullName>
    </recommendedName>
</protein>
<dbReference type="PANTHER" id="PTHR30537">
    <property type="entry name" value="HTH-TYPE TRANSCRIPTIONAL REGULATOR"/>
    <property type="match status" value="1"/>
</dbReference>
<dbReference type="RefSeq" id="WP_023345580.1">
    <property type="nucleotide sequence ID" value="NZ_BIIY01000033.1"/>
</dbReference>
<evidence type="ECO:0000313" key="6">
    <source>
        <dbReference type="EMBL" id="AVE25723.1"/>
    </source>
</evidence>
<dbReference type="PANTHER" id="PTHR30537:SF20">
    <property type="entry name" value="TRANSCRIPTIONAL REGULATORY PROTEIN"/>
    <property type="match status" value="1"/>
</dbReference>
<dbReference type="GO" id="GO:0006351">
    <property type="term" value="P:DNA-templated transcription"/>
    <property type="evidence" value="ECO:0007669"/>
    <property type="project" value="TreeGrafter"/>
</dbReference>
<organism evidence="6">
    <name type="scientific">Klebsiella pneumoniae</name>
    <dbReference type="NCBI Taxonomy" id="573"/>
    <lineage>
        <taxon>Bacteria</taxon>
        <taxon>Pseudomonadati</taxon>
        <taxon>Pseudomonadota</taxon>
        <taxon>Gammaproteobacteria</taxon>
        <taxon>Enterobacterales</taxon>
        <taxon>Enterobacteriaceae</taxon>
        <taxon>Klebsiella/Raoultella group</taxon>
        <taxon>Klebsiella</taxon>
        <taxon>Klebsiella pneumoniae complex</taxon>
    </lineage>
</organism>
<evidence type="ECO:0000256" key="1">
    <source>
        <dbReference type="ARBA" id="ARBA00009437"/>
    </source>
</evidence>
<dbReference type="Pfam" id="PF00126">
    <property type="entry name" value="HTH_1"/>
    <property type="match status" value="1"/>
</dbReference>
<name>A0A2L0PHQ4_KLEPN</name>
<dbReference type="Pfam" id="PF03466">
    <property type="entry name" value="LysR_substrate"/>
    <property type="match status" value="1"/>
</dbReference>
<evidence type="ECO:0000259" key="5">
    <source>
        <dbReference type="PROSITE" id="PS50931"/>
    </source>
</evidence>
<dbReference type="Gene3D" id="1.10.10.10">
    <property type="entry name" value="Winged helix-like DNA-binding domain superfamily/Winged helix DNA-binding domain"/>
    <property type="match status" value="1"/>
</dbReference>
<dbReference type="SUPFAM" id="SSF53850">
    <property type="entry name" value="Periplasmic binding protein-like II"/>
    <property type="match status" value="1"/>
</dbReference>
<evidence type="ECO:0000256" key="2">
    <source>
        <dbReference type="ARBA" id="ARBA00023015"/>
    </source>
</evidence>
<dbReference type="InterPro" id="IPR000847">
    <property type="entry name" value="LysR_HTH_N"/>
</dbReference>
<dbReference type="SUPFAM" id="SSF46785">
    <property type="entry name" value="Winged helix' DNA-binding domain"/>
    <property type="match status" value="1"/>
</dbReference>
<dbReference type="InterPro" id="IPR005119">
    <property type="entry name" value="LysR_subst-bd"/>
</dbReference>
<dbReference type="GO" id="GO:0003700">
    <property type="term" value="F:DNA-binding transcription factor activity"/>
    <property type="evidence" value="ECO:0007669"/>
    <property type="project" value="InterPro"/>
</dbReference>
<comment type="similarity">
    <text evidence="1">Belongs to the LysR transcriptional regulatory family.</text>
</comment>
<geneLocation type="plasmid" evidence="6">
    <name>INF167_p0001</name>
</geneLocation>
<dbReference type="EMBL" id="KY454639">
    <property type="protein sequence ID" value="AVE25723.1"/>
    <property type="molecule type" value="Genomic_DNA"/>
</dbReference>
<dbReference type="InterPro" id="IPR036388">
    <property type="entry name" value="WH-like_DNA-bd_sf"/>
</dbReference>
<sequence length="298" mass="33838">MKTTLAEMQIFIAVIETGTLSRAAYELDLTVSAVSRALRRLEEKLDTVLVRRSTRRLESTEEGRTFLEYAKQIIASVEDAEEHVTMKRRHPSGKIRIIASTSLVLHVITPVLHRYQKCYPEIEIEIISNDNVYDLLEHRSDVAVCIGKLKDSGLHAKILGLCQMMFVASPRYIAEHGMPHRVDALKSHRLIGYKQNSLMNDWPLDTGEEHYYKIQPSIVASNSEIIRQLAIHSSGIACLPEPYVKNDITKGDLVNLDIKEKLRVREPLNAVYYKNIVLPSRTSSFVEFLAESLVLPSE</sequence>
<gene>
    <name evidence="6" type="ORF">INF167p1_00149</name>
</gene>
<dbReference type="FunFam" id="1.10.10.10:FF:000001">
    <property type="entry name" value="LysR family transcriptional regulator"/>
    <property type="match status" value="1"/>
</dbReference>
<dbReference type="InterPro" id="IPR058163">
    <property type="entry name" value="LysR-type_TF_proteobact-type"/>
</dbReference>
<keyword evidence="6" id="KW-0614">Plasmid</keyword>
<dbReference type="GO" id="GO:0043565">
    <property type="term" value="F:sequence-specific DNA binding"/>
    <property type="evidence" value="ECO:0007669"/>
    <property type="project" value="TreeGrafter"/>
</dbReference>
<proteinExistence type="inferred from homology"/>
<dbReference type="Gene3D" id="3.40.190.10">
    <property type="entry name" value="Periplasmic binding protein-like II"/>
    <property type="match status" value="2"/>
</dbReference>
<evidence type="ECO:0000256" key="3">
    <source>
        <dbReference type="ARBA" id="ARBA00023125"/>
    </source>
</evidence>
<evidence type="ECO:0000256" key="4">
    <source>
        <dbReference type="ARBA" id="ARBA00023163"/>
    </source>
</evidence>
<dbReference type="AlphaFoldDB" id="A0A2L0PHQ4"/>